<evidence type="ECO:0000313" key="2">
    <source>
        <dbReference type="EMBL" id="NYE73375.1"/>
    </source>
</evidence>
<dbReference type="Proteomes" id="UP000569914">
    <property type="component" value="Unassembled WGS sequence"/>
</dbReference>
<protein>
    <recommendedName>
        <fullName evidence="1">Peptidase C39-like domain-containing protein</fullName>
    </recommendedName>
</protein>
<dbReference type="PROSITE" id="PS51318">
    <property type="entry name" value="TAT"/>
    <property type="match status" value="1"/>
</dbReference>
<proteinExistence type="predicted"/>
<reference evidence="2 3" key="1">
    <citation type="submission" date="2020-07" db="EMBL/GenBank/DDBJ databases">
        <title>Sequencing the genomes of 1000 actinobacteria strains.</title>
        <authorList>
            <person name="Klenk H.-P."/>
        </authorList>
    </citation>
    <scope>NUCLEOTIDE SEQUENCE [LARGE SCALE GENOMIC DNA]</scope>
    <source>
        <strain evidence="2 3">DSM 22083</strain>
    </source>
</reference>
<evidence type="ECO:0000313" key="3">
    <source>
        <dbReference type="Proteomes" id="UP000569914"/>
    </source>
</evidence>
<dbReference type="EMBL" id="JACCBU010000001">
    <property type="protein sequence ID" value="NYE73375.1"/>
    <property type="molecule type" value="Genomic_DNA"/>
</dbReference>
<dbReference type="AlphaFoldDB" id="A0A7Y9IB05"/>
<name>A0A7Y9IB05_9ACTN</name>
<keyword evidence="3" id="KW-1185">Reference proteome</keyword>
<dbReference type="InterPro" id="IPR006311">
    <property type="entry name" value="TAT_signal"/>
</dbReference>
<dbReference type="InterPro" id="IPR039564">
    <property type="entry name" value="Peptidase_C39-like"/>
</dbReference>
<accession>A0A7Y9IB05</accession>
<dbReference type="Gene3D" id="3.90.70.10">
    <property type="entry name" value="Cysteine proteinases"/>
    <property type="match status" value="1"/>
</dbReference>
<sequence>MPDHLTRRSLLIGGAAAGIGLTVGIAEAEAAPRGVRYRYQEQPNGWYCSAASVRIALSTPLLARNGSIPSQNSLAKSLNLHPYDGPSRENMGLKDPTLIAKVLNRRLSYVGLSYRYLFRIAPSGTLYRDLQAKVKYSIDRNHPVVINMNQVDGTRYAGHYIAIVGYSNRQYKIADPANPRRAGVWRDKQKIVDWNKLNRFTYFGYAG</sequence>
<feature type="domain" description="Peptidase C39-like" evidence="1">
    <location>
        <begin position="34"/>
        <end position="177"/>
    </location>
</feature>
<gene>
    <name evidence="2" type="ORF">BKA15_004704</name>
</gene>
<dbReference type="Pfam" id="PF13529">
    <property type="entry name" value="Peptidase_C39_2"/>
    <property type="match status" value="1"/>
</dbReference>
<dbReference type="RefSeq" id="WP_179754823.1">
    <property type="nucleotide sequence ID" value="NZ_JACCBU010000001.1"/>
</dbReference>
<organism evidence="2 3">
    <name type="scientific">Microlunatus parietis</name>
    <dbReference type="NCBI Taxonomy" id="682979"/>
    <lineage>
        <taxon>Bacteria</taxon>
        <taxon>Bacillati</taxon>
        <taxon>Actinomycetota</taxon>
        <taxon>Actinomycetes</taxon>
        <taxon>Propionibacteriales</taxon>
        <taxon>Propionibacteriaceae</taxon>
        <taxon>Microlunatus</taxon>
    </lineage>
</organism>
<evidence type="ECO:0000259" key="1">
    <source>
        <dbReference type="Pfam" id="PF13529"/>
    </source>
</evidence>
<comment type="caution">
    <text evidence="2">The sequence shown here is derived from an EMBL/GenBank/DDBJ whole genome shotgun (WGS) entry which is preliminary data.</text>
</comment>